<organism evidence="1 2">
    <name type="scientific">Reticulomyxa filosa</name>
    <dbReference type="NCBI Taxonomy" id="46433"/>
    <lineage>
        <taxon>Eukaryota</taxon>
        <taxon>Sar</taxon>
        <taxon>Rhizaria</taxon>
        <taxon>Retaria</taxon>
        <taxon>Foraminifera</taxon>
        <taxon>Monothalamids</taxon>
        <taxon>Reticulomyxidae</taxon>
        <taxon>Reticulomyxa</taxon>
    </lineage>
</organism>
<dbReference type="SUPFAM" id="SSF117281">
    <property type="entry name" value="Kelch motif"/>
    <property type="match status" value="1"/>
</dbReference>
<dbReference type="AlphaFoldDB" id="X6MJQ6"/>
<protein>
    <submittedName>
        <fullName evidence="1">Uncharacterized protein</fullName>
    </submittedName>
</protein>
<name>X6MJQ6_RETFI</name>
<sequence length="214" mass="24617">MASKKYRPICSYPENVQLDGHCVLQWSDPQANLNTINLLSFGGQPEKKDKYAFKMEYQSVWDDYNVKSQWEQCHFQIGDFEDNLVGARGLIGGNDNNLLFITHFPKKIQVIDLNTGSILDTDVLPVEAYQHGIGHHSLKDSNFYSFVHHNDYVFLLGGKDSANNIHKKVWKYSMKYKTWSECEDTLPIENWDSFAVIDKDNTIHNFGGIDINGY</sequence>
<dbReference type="InterPro" id="IPR006652">
    <property type="entry name" value="Kelch_1"/>
</dbReference>
<feature type="non-terminal residue" evidence="1">
    <location>
        <position position="214"/>
    </location>
</feature>
<keyword evidence="2" id="KW-1185">Reference proteome</keyword>
<comment type="caution">
    <text evidence="1">The sequence shown here is derived from an EMBL/GenBank/DDBJ whole genome shotgun (WGS) entry which is preliminary data.</text>
</comment>
<dbReference type="Gene3D" id="2.120.10.80">
    <property type="entry name" value="Kelch-type beta propeller"/>
    <property type="match status" value="1"/>
</dbReference>
<dbReference type="InterPro" id="IPR015915">
    <property type="entry name" value="Kelch-typ_b-propeller"/>
</dbReference>
<evidence type="ECO:0000313" key="1">
    <source>
        <dbReference type="EMBL" id="ETO13295.1"/>
    </source>
</evidence>
<proteinExistence type="predicted"/>
<dbReference type="EMBL" id="ASPP01020690">
    <property type="protein sequence ID" value="ETO13295.1"/>
    <property type="molecule type" value="Genomic_DNA"/>
</dbReference>
<dbReference type="Proteomes" id="UP000023152">
    <property type="component" value="Unassembled WGS sequence"/>
</dbReference>
<reference evidence="1 2" key="1">
    <citation type="journal article" date="2013" name="Curr. Biol.">
        <title>The Genome of the Foraminiferan Reticulomyxa filosa.</title>
        <authorList>
            <person name="Glockner G."/>
            <person name="Hulsmann N."/>
            <person name="Schleicher M."/>
            <person name="Noegel A.A."/>
            <person name="Eichinger L."/>
            <person name="Gallinger C."/>
            <person name="Pawlowski J."/>
            <person name="Sierra R."/>
            <person name="Euteneuer U."/>
            <person name="Pillet L."/>
            <person name="Moustafa A."/>
            <person name="Platzer M."/>
            <person name="Groth M."/>
            <person name="Szafranski K."/>
            <person name="Schliwa M."/>
        </authorList>
    </citation>
    <scope>NUCLEOTIDE SEQUENCE [LARGE SCALE GENOMIC DNA]</scope>
</reference>
<gene>
    <name evidence="1" type="ORF">RFI_24081</name>
</gene>
<accession>X6MJQ6</accession>
<dbReference type="Pfam" id="PF01344">
    <property type="entry name" value="Kelch_1"/>
    <property type="match status" value="1"/>
</dbReference>
<evidence type="ECO:0000313" key="2">
    <source>
        <dbReference type="Proteomes" id="UP000023152"/>
    </source>
</evidence>